<reference evidence="2" key="1">
    <citation type="journal article" date="2020" name="mSystems">
        <title>Genome- and Community-Level Interaction Insights into Carbon Utilization and Element Cycling Functions of Hydrothermarchaeota in Hydrothermal Sediment.</title>
        <authorList>
            <person name="Zhou Z."/>
            <person name="Liu Y."/>
            <person name="Xu W."/>
            <person name="Pan J."/>
            <person name="Luo Z.H."/>
            <person name="Li M."/>
        </authorList>
    </citation>
    <scope>NUCLEOTIDE SEQUENCE [LARGE SCALE GENOMIC DNA]</scope>
    <source>
        <strain evidence="2">SpSt-751</strain>
    </source>
</reference>
<name>A0A7C3WLN0_9BACT</name>
<sequence length="105" mass="12391">MERPFQMGGKFNNKVFILKVIVKKNKNMYIDKELEEKLEQAEAAIKFFKDNLMSSFSLRIVLGNLYTFLEEREKEEVLSTKDKPEENIQSKKVSKNKINNEKKNS</sequence>
<dbReference type="EMBL" id="DTGA01000001">
    <property type="protein sequence ID" value="HGB30267.1"/>
    <property type="molecule type" value="Genomic_DNA"/>
</dbReference>
<evidence type="ECO:0000313" key="2">
    <source>
        <dbReference type="EMBL" id="HGB30267.1"/>
    </source>
</evidence>
<gene>
    <name evidence="2" type="ORF">ENV35_00135</name>
</gene>
<feature type="region of interest" description="Disordered" evidence="1">
    <location>
        <begin position="79"/>
        <end position="105"/>
    </location>
</feature>
<proteinExistence type="predicted"/>
<organism evidence="2">
    <name type="scientific">Dictyoglomus turgidum</name>
    <dbReference type="NCBI Taxonomy" id="513050"/>
    <lineage>
        <taxon>Bacteria</taxon>
        <taxon>Pseudomonadati</taxon>
        <taxon>Dictyoglomota</taxon>
        <taxon>Dictyoglomia</taxon>
        <taxon>Dictyoglomales</taxon>
        <taxon>Dictyoglomaceae</taxon>
        <taxon>Dictyoglomus</taxon>
    </lineage>
</organism>
<comment type="caution">
    <text evidence="2">The sequence shown here is derived from an EMBL/GenBank/DDBJ whole genome shotgun (WGS) entry which is preliminary data.</text>
</comment>
<accession>A0A7C3WLN0</accession>
<evidence type="ECO:0000256" key="1">
    <source>
        <dbReference type="SAM" id="MobiDB-lite"/>
    </source>
</evidence>
<feature type="compositionally biased region" description="Basic and acidic residues" evidence="1">
    <location>
        <begin position="79"/>
        <end position="89"/>
    </location>
</feature>
<dbReference type="AlphaFoldDB" id="A0A7C3WLN0"/>
<protein>
    <submittedName>
        <fullName evidence="2">Uncharacterized protein</fullName>
    </submittedName>
</protein>